<dbReference type="RefSeq" id="WP_000534924.1">
    <property type="nucleotide sequence ID" value="NZ_BFUF01000113.1"/>
</dbReference>
<dbReference type="SUPFAM" id="SSF56349">
    <property type="entry name" value="DNA breaking-rejoining enzymes"/>
    <property type="match status" value="1"/>
</dbReference>
<dbReference type="InterPro" id="IPR013762">
    <property type="entry name" value="Integrase-like_cat_sf"/>
</dbReference>
<sequence length="352" mass="40736">MGSKKAGKLTWDELLDEYFFSRNLRPDTEWSYRKVVRGFVDFMGEGVFPADVTQRDIQRWRRQVLKTQSLSTYTWNNKVAHLRAIFGFGIKKGLLPQTENPLCEASVAKEAKKKKTLNKDQMIQVYLVVQKFAEYETQQRVPCDRRRNALYPARYWLTVLDVLRYTGMRFNQLQHIRLKDVRPGEGVIELQLEGSKTHREWCVPIVAPLKAPLELLLSRARRLGAGPDDFLFDVCRFTDCIEPDDYVYCPVRAHQAVKGFFRRLSRECGFLVSAHRFRHTLATILMESPERNMHLVKSMLGHQSIATTMEYVDVSVASAAGTLETALGLYTDTRTVSEVCKEKENREEETEN</sequence>
<evidence type="ECO:0000256" key="1">
    <source>
        <dbReference type="ARBA" id="ARBA00008857"/>
    </source>
</evidence>
<dbReference type="InterPro" id="IPR004107">
    <property type="entry name" value="Integrase_SAM-like_N"/>
</dbReference>
<dbReference type="Gene3D" id="1.10.443.10">
    <property type="entry name" value="Intergrase catalytic core"/>
    <property type="match status" value="1"/>
</dbReference>
<evidence type="ECO:0000256" key="2">
    <source>
        <dbReference type="ARBA" id="ARBA00022908"/>
    </source>
</evidence>
<dbReference type="Proteomes" id="UP000531916">
    <property type="component" value="Unassembled WGS sequence"/>
</dbReference>
<dbReference type="Pfam" id="PF02899">
    <property type="entry name" value="Phage_int_SAM_1"/>
    <property type="match status" value="1"/>
</dbReference>
<feature type="domain" description="Tyr recombinase" evidence="6">
    <location>
        <begin position="112"/>
        <end position="324"/>
    </location>
</feature>
<keyword evidence="2" id="KW-0229">DNA integration</keyword>
<dbReference type="InterPro" id="IPR011010">
    <property type="entry name" value="DNA_brk_join_enz"/>
</dbReference>
<dbReference type="InterPro" id="IPR050090">
    <property type="entry name" value="Tyrosine_recombinase_XerCD"/>
</dbReference>
<evidence type="ECO:0000259" key="6">
    <source>
        <dbReference type="PROSITE" id="PS51898"/>
    </source>
</evidence>
<protein>
    <submittedName>
        <fullName evidence="8">Site-specific integrase</fullName>
    </submittedName>
</protein>
<evidence type="ECO:0000256" key="5">
    <source>
        <dbReference type="PROSITE-ProRule" id="PRU01248"/>
    </source>
</evidence>
<keyword evidence="3 5" id="KW-0238">DNA-binding</keyword>
<dbReference type="GO" id="GO:0006310">
    <property type="term" value="P:DNA recombination"/>
    <property type="evidence" value="ECO:0007669"/>
    <property type="project" value="UniProtKB-KW"/>
</dbReference>
<proteinExistence type="inferred from homology"/>
<dbReference type="EMBL" id="AASEPP010000065">
    <property type="protein sequence ID" value="EFC2248976.1"/>
    <property type="molecule type" value="Genomic_DNA"/>
</dbReference>
<dbReference type="PROSITE" id="PS51900">
    <property type="entry name" value="CB"/>
    <property type="match status" value="1"/>
</dbReference>
<dbReference type="PANTHER" id="PTHR30349">
    <property type="entry name" value="PHAGE INTEGRASE-RELATED"/>
    <property type="match status" value="1"/>
</dbReference>
<evidence type="ECO:0000313" key="9">
    <source>
        <dbReference type="Proteomes" id="UP000531916"/>
    </source>
</evidence>
<comment type="caution">
    <text evidence="8">The sequence shown here is derived from an EMBL/GenBank/DDBJ whole genome shotgun (WGS) entry which is preliminary data.</text>
</comment>
<reference evidence="8 9" key="1">
    <citation type="submission" date="2019-04" db="EMBL/GenBank/DDBJ databases">
        <authorList>
            <consortium name="NARMS: The National Antimicrobial Resistance Monitoring System"/>
        </authorList>
    </citation>
    <scope>NUCLEOTIDE SEQUENCE [LARGE SCALE GENOMIC DNA]</scope>
    <source>
        <strain evidence="8 9">FSIS11919500</strain>
    </source>
</reference>
<gene>
    <name evidence="8" type="ORF">E5H86_24925</name>
</gene>
<dbReference type="AlphaFoldDB" id="A0A0L1C9V5"/>
<dbReference type="InterPro" id="IPR002104">
    <property type="entry name" value="Integrase_catalytic"/>
</dbReference>
<dbReference type="InterPro" id="IPR010998">
    <property type="entry name" value="Integrase_recombinase_N"/>
</dbReference>
<accession>A0A0L1C9V5</accession>
<organism evidence="8 9">
    <name type="scientific">Escherichia coli</name>
    <dbReference type="NCBI Taxonomy" id="562"/>
    <lineage>
        <taxon>Bacteria</taxon>
        <taxon>Pseudomonadati</taxon>
        <taxon>Pseudomonadota</taxon>
        <taxon>Gammaproteobacteria</taxon>
        <taxon>Enterobacterales</taxon>
        <taxon>Enterobacteriaceae</taxon>
        <taxon>Escherichia</taxon>
    </lineage>
</organism>
<evidence type="ECO:0000313" key="8">
    <source>
        <dbReference type="EMBL" id="EFC2248976.1"/>
    </source>
</evidence>
<name>A0A0L1C9V5_ECOLX</name>
<comment type="similarity">
    <text evidence="1">Belongs to the 'phage' integrase family.</text>
</comment>
<feature type="domain" description="Core-binding (CB)" evidence="7">
    <location>
        <begin position="9"/>
        <end position="90"/>
    </location>
</feature>
<keyword evidence="4" id="KW-0233">DNA recombination</keyword>
<dbReference type="PROSITE" id="PS51898">
    <property type="entry name" value="TYR_RECOMBINASE"/>
    <property type="match status" value="1"/>
</dbReference>
<dbReference type="GO" id="GO:0003677">
    <property type="term" value="F:DNA binding"/>
    <property type="evidence" value="ECO:0007669"/>
    <property type="project" value="UniProtKB-UniRule"/>
</dbReference>
<dbReference type="GO" id="GO:0015074">
    <property type="term" value="P:DNA integration"/>
    <property type="evidence" value="ECO:0007669"/>
    <property type="project" value="UniProtKB-KW"/>
</dbReference>
<dbReference type="Pfam" id="PF00589">
    <property type="entry name" value="Phage_integrase"/>
    <property type="match status" value="1"/>
</dbReference>
<evidence type="ECO:0000259" key="7">
    <source>
        <dbReference type="PROSITE" id="PS51900"/>
    </source>
</evidence>
<evidence type="ECO:0000256" key="4">
    <source>
        <dbReference type="ARBA" id="ARBA00023172"/>
    </source>
</evidence>
<dbReference type="InterPro" id="IPR044068">
    <property type="entry name" value="CB"/>
</dbReference>
<evidence type="ECO:0000256" key="3">
    <source>
        <dbReference type="ARBA" id="ARBA00023125"/>
    </source>
</evidence>
<dbReference type="Gene3D" id="1.10.150.130">
    <property type="match status" value="1"/>
</dbReference>
<dbReference type="CDD" id="cd00397">
    <property type="entry name" value="DNA_BRE_C"/>
    <property type="match status" value="1"/>
</dbReference>
<dbReference type="PANTHER" id="PTHR30349:SF41">
    <property type="entry name" value="INTEGRASE_RECOMBINASE PROTEIN MJ0367-RELATED"/>
    <property type="match status" value="1"/>
</dbReference>